<protein>
    <submittedName>
        <fullName evidence="3">Inositol 2-dehydrogenase</fullName>
        <ecNumber evidence="3">1.1.1.18</ecNumber>
    </submittedName>
</protein>
<evidence type="ECO:0000313" key="4">
    <source>
        <dbReference type="Proteomes" id="UP000187735"/>
    </source>
</evidence>
<feature type="domain" description="Gfo/Idh/MocA-like oxidoreductase bacterial type C-terminal" evidence="2">
    <location>
        <begin position="218"/>
        <end position="430"/>
    </location>
</feature>
<dbReference type="GO" id="GO:0000166">
    <property type="term" value="F:nucleotide binding"/>
    <property type="evidence" value="ECO:0007669"/>
    <property type="project" value="InterPro"/>
</dbReference>
<feature type="domain" description="Gfo/Idh/MocA-like oxidoreductase N-terminal" evidence="1">
    <location>
        <begin position="50"/>
        <end position="171"/>
    </location>
</feature>
<keyword evidence="4" id="KW-1185">Reference proteome</keyword>
<dbReference type="SUPFAM" id="SSF55347">
    <property type="entry name" value="Glyceraldehyde-3-phosphate dehydrogenase-like, C-terminal domain"/>
    <property type="match status" value="1"/>
</dbReference>
<dbReference type="Pfam" id="PF01408">
    <property type="entry name" value="GFO_IDH_MocA"/>
    <property type="match status" value="1"/>
</dbReference>
<dbReference type="EMBL" id="CP017641">
    <property type="protein sequence ID" value="APZ96519.1"/>
    <property type="molecule type" value="Genomic_DNA"/>
</dbReference>
<dbReference type="GO" id="GO:0050112">
    <property type="term" value="F:inositol 2-dehydrogenase (NAD+) activity"/>
    <property type="evidence" value="ECO:0007669"/>
    <property type="project" value="UniProtKB-EC"/>
</dbReference>
<dbReference type="Gene3D" id="3.40.50.720">
    <property type="entry name" value="NAD(P)-binding Rossmann-like Domain"/>
    <property type="match status" value="1"/>
</dbReference>
<dbReference type="EC" id="1.1.1.18" evidence="3"/>
<organism evidence="3 4">
    <name type="scientific">Fuerstiella marisgermanici</name>
    <dbReference type="NCBI Taxonomy" id="1891926"/>
    <lineage>
        <taxon>Bacteria</taxon>
        <taxon>Pseudomonadati</taxon>
        <taxon>Planctomycetota</taxon>
        <taxon>Planctomycetia</taxon>
        <taxon>Planctomycetales</taxon>
        <taxon>Planctomycetaceae</taxon>
        <taxon>Fuerstiella</taxon>
    </lineage>
</organism>
<sequence length="431" mass="47187">MQESATKATRRSFLQTAATTGAAAMAPMFIPASVLGRNGAVAPSERVIVAGIGIGRRGGYDLSCFLPQKDVQFVAVADIKKKRQGEVKAIVDKHYGNEKCETYRDFRDVLDRSDIDAVLIATGPNWHATAAMTAAKAGKDMYCEKPVTKNISQSLILADTMRRTGRIFQAGTQRRNLPHFAFACELARTGKLGKLKRVYAHPAGMQALMSGWLVPETAPDPDVVDWDMYLGPAAWRPYNPKLLDGFNFEKGGGFVGAFNGGGVLEWGSHCVDLCQWAVDDCLPPVEYNAPKNGELMARYENGTELIFREKGWIPLGSCPVRFEGETGWVEAGDSGKMVLSSPELLAGRDVEEIGGYPATFHVRDFLDCVKTRRQPRGNAQAACNAHIACHAANIALTLDRTVNFDNATNSFVNDEAANRLRSEALREPWRL</sequence>
<proteinExistence type="predicted"/>
<dbReference type="InterPro" id="IPR050463">
    <property type="entry name" value="Gfo/Idh/MocA_oxidrdct_glycsds"/>
</dbReference>
<name>A0A1P8WR58_9PLAN</name>
<dbReference type="PANTHER" id="PTHR43818:SF5">
    <property type="entry name" value="OXIDOREDUCTASE FAMILY PROTEIN"/>
    <property type="match status" value="1"/>
</dbReference>
<dbReference type="SUPFAM" id="SSF51735">
    <property type="entry name" value="NAD(P)-binding Rossmann-fold domains"/>
    <property type="match status" value="1"/>
</dbReference>
<dbReference type="Pfam" id="PF19051">
    <property type="entry name" value="GFO_IDH_MocA_C2"/>
    <property type="match status" value="1"/>
</dbReference>
<dbReference type="Gene3D" id="3.30.360.10">
    <property type="entry name" value="Dihydrodipicolinate Reductase, domain 2"/>
    <property type="match status" value="1"/>
</dbReference>
<dbReference type="STRING" id="1891926.Fuma_06188"/>
<dbReference type="Proteomes" id="UP000187735">
    <property type="component" value="Chromosome"/>
</dbReference>
<dbReference type="InterPro" id="IPR000683">
    <property type="entry name" value="Gfo/Idh/MocA-like_OxRdtase_N"/>
</dbReference>
<dbReference type="OrthoDB" id="9788246at2"/>
<reference evidence="3 4" key="1">
    <citation type="journal article" date="2016" name="Front. Microbiol.">
        <title>Fuerstia marisgermanicae gen. nov., sp. nov., an Unusual Member of the Phylum Planctomycetes from the German Wadden Sea.</title>
        <authorList>
            <person name="Kohn T."/>
            <person name="Heuer A."/>
            <person name="Jogler M."/>
            <person name="Vollmers J."/>
            <person name="Boedeker C."/>
            <person name="Bunk B."/>
            <person name="Rast P."/>
            <person name="Borchert D."/>
            <person name="Glockner I."/>
            <person name="Freese H.M."/>
            <person name="Klenk H.P."/>
            <person name="Overmann J."/>
            <person name="Kaster A.K."/>
            <person name="Rohde M."/>
            <person name="Wiegand S."/>
            <person name="Jogler C."/>
        </authorList>
    </citation>
    <scope>NUCLEOTIDE SEQUENCE [LARGE SCALE GENOMIC DNA]</scope>
    <source>
        <strain evidence="3 4">NH11</strain>
    </source>
</reference>
<dbReference type="PANTHER" id="PTHR43818">
    <property type="entry name" value="BCDNA.GH03377"/>
    <property type="match status" value="1"/>
</dbReference>
<evidence type="ECO:0000259" key="2">
    <source>
        <dbReference type="Pfam" id="PF19051"/>
    </source>
</evidence>
<keyword evidence="3" id="KW-0560">Oxidoreductase</keyword>
<dbReference type="AlphaFoldDB" id="A0A1P8WR58"/>
<dbReference type="KEGG" id="fmr:Fuma_06188"/>
<dbReference type="PROSITE" id="PS51318">
    <property type="entry name" value="TAT"/>
    <property type="match status" value="1"/>
</dbReference>
<evidence type="ECO:0000313" key="3">
    <source>
        <dbReference type="EMBL" id="APZ96519.1"/>
    </source>
</evidence>
<evidence type="ECO:0000259" key="1">
    <source>
        <dbReference type="Pfam" id="PF01408"/>
    </source>
</evidence>
<dbReference type="NCBIfam" id="TIGR01409">
    <property type="entry name" value="TAT_signal_seq"/>
    <property type="match status" value="1"/>
</dbReference>
<dbReference type="InterPro" id="IPR019546">
    <property type="entry name" value="TAT_signal_bac_arc"/>
</dbReference>
<gene>
    <name evidence="3" type="primary">iolG_21</name>
    <name evidence="3" type="ORF">Fuma_06188</name>
</gene>
<dbReference type="InterPro" id="IPR006311">
    <property type="entry name" value="TAT_signal"/>
</dbReference>
<dbReference type="InterPro" id="IPR036291">
    <property type="entry name" value="NAD(P)-bd_dom_sf"/>
</dbReference>
<dbReference type="InterPro" id="IPR043906">
    <property type="entry name" value="Gfo/Idh/MocA_OxRdtase_bact_C"/>
</dbReference>
<dbReference type="RefSeq" id="WP_077027532.1">
    <property type="nucleotide sequence ID" value="NZ_CP017641.1"/>
</dbReference>
<accession>A0A1P8WR58</accession>